<feature type="transmembrane region" description="Helical" evidence="1">
    <location>
        <begin position="38"/>
        <end position="62"/>
    </location>
</feature>
<organism evidence="3">
    <name type="scientific">Arabidopsis lyrata subsp. lyrata</name>
    <name type="common">Lyre-leaved rock-cress</name>
    <dbReference type="NCBI Taxonomy" id="81972"/>
    <lineage>
        <taxon>Eukaryota</taxon>
        <taxon>Viridiplantae</taxon>
        <taxon>Streptophyta</taxon>
        <taxon>Embryophyta</taxon>
        <taxon>Tracheophyta</taxon>
        <taxon>Spermatophyta</taxon>
        <taxon>Magnoliopsida</taxon>
        <taxon>eudicotyledons</taxon>
        <taxon>Gunneridae</taxon>
        <taxon>Pentapetalae</taxon>
        <taxon>rosids</taxon>
        <taxon>malvids</taxon>
        <taxon>Brassicales</taxon>
        <taxon>Brassicaceae</taxon>
        <taxon>Camelineae</taxon>
        <taxon>Arabidopsis</taxon>
    </lineage>
</organism>
<gene>
    <name evidence="2" type="ORF">ARALYDRAFT_891855</name>
</gene>
<proteinExistence type="predicted"/>
<dbReference type="Gramene" id="scaffold_104649.1">
    <property type="protein sequence ID" value="scaffold_104649.1"/>
    <property type="gene ID" value="scaffold_104649.1"/>
</dbReference>
<protein>
    <submittedName>
        <fullName evidence="2">Uncharacterized protein</fullName>
    </submittedName>
</protein>
<reference evidence="3" key="1">
    <citation type="journal article" date="2011" name="Nat. Genet.">
        <title>The Arabidopsis lyrata genome sequence and the basis of rapid genome size change.</title>
        <authorList>
            <person name="Hu T.T."/>
            <person name="Pattyn P."/>
            <person name="Bakker E.G."/>
            <person name="Cao J."/>
            <person name="Cheng J.-F."/>
            <person name="Clark R.M."/>
            <person name="Fahlgren N."/>
            <person name="Fawcett J.A."/>
            <person name="Grimwood J."/>
            <person name="Gundlach H."/>
            <person name="Haberer G."/>
            <person name="Hollister J.D."/>
            <person name="Ossowski S."/>
            <person name="Ottilar R.P."/>
            <person name="Salamov A.A."/>
            <person name="Schneeberger K."/>
            <person name="Spannagl M."/>
            <person name="Wang X."/>
            <person name="Yang L."/>
            <person name="Nasrallah M.E."/>
            <person name="Bergelson J."/>
            <person name="Carrington J.C."/>
            <person name="Gaut B.S."/>
            <person name="Schmutz J."/>
            <person name="Mayer K.F.X."/>
            <person name="Van de Peer Y."/>
            <person name="Grigoriev I.V."/>
            <person name="Nordborg M."/>
            <person name="Weigel D."/>
            <person name="Guo Y.-L."/>
        </authorList>
    </citation>
    <scope>NUCLEOTIDE SEQUENCE [LARGE SCALE GENOMIC DNA]</scope>
    <source>
        <strain evidence="3">cv. MN47</strain>
    </source>
</reference>
<dbReference type="Proteomes" id="UP000008694">
    <property type="component" value="Unassembled WGS sequence"/>
</dbReference>
<dbReference type="EMBL" id="GL348713">
    <property type="protein sequence ID" value="EFH67777.1"/>
    <property type="molecule type" value="Genomic_DNA"/>
</dbReference>
<evidence type="ECO:0000256" key="1">
    <source>
        <dbReference type="SAM" id="Phobius"/>
    </source>
</evidence>
<evidence type="ECO:0000313" key="2">
    <source>
        <dbReference type="EMBL" id="EFH67777.1"/>
    </source>
</evidence>
<dbReference type="AlphaFoldDB" id="D7KEY5"/>
<sequence length="69" mass="7832">MIRRLICAAISSVAYLVLTAFLLTALVTEELVFPACMIPLLLCAGFRIYSAIFLFSLSFFLYEFTTRVR</sequence>
<keyword evidence="1" id="KW-1133">Transmembrane helix</keyword>
<keyword evidence="1" id="KW-0812">Transmembrane</keyword>
<name>D7KEY5_ARALL</name>
<evidence type="ECO:0000313" key="3">
    <source>
        <dbReference type="Proteomes" id="UP000008694"/>
    </source>
</evidence>
<accession>D7KEY5</accession>
<keyword evidence="1" id="KW-0472">Membrane</keyword>
<keyword evidence="3" id="KW-1185">Reference proteome</keyword>
<dbReference type="HOGENOM" id="CLU_2779276_0_0_1"/>